<sequence>MNTSMHCRIHSHPHQISLNHNHHNKSVYHPPNPKPLAL</sequence>
<dbReference type="AlphaFoldDB" id="A0A6J4KUQ6"/>
<reference evidence="2" key="1">
    <citation type="submission" date="2020-02" db="EMBL/GenBank/DDBJ databases">
        <authorList>
            <person name="Meier V. D."/>
        </authorList>
    </citation>
    <scope>NUCLEOTIDE SEQUENCE</scope>
    <source>
        <strain evidence="2">AVDCRST_MAG56</strain>
    </source>
</reference>
<accession>A0A6J4KUQ6</accession>
<evidence type="ECO:0000313" key="2">
    <source>
        <dbReference type="EMBL" id="CAA9312038.1"/>
    </source>
</evidence>
<gene>
    <name evidence="2" type="ORF">AVDCRST_MAG56-6287</name>
</gene>
<feature type="region of interest" description="Disordered" evidence="1">
    <location>
        <begin position="15"/>
        <end position="38"/>
    </location>
</feature>
<dbReference type="EMBL" id="CADCTQ010000520">
    <property type="protein sequence ID" value="CAA9312038.1"/>
    <property type="molecule type" value="Genomic_DNA"/>
</dbReference>
<evidence type="ECO:0000256" key="1">
    <source>
        <dbReference type="SAM" id="MobiDB-lite"/>
    </source>
</evidence>
<proteinExistence type="predicted"/>
<name>A0A6J4KUQ6_9SPHI</name>
<organism evidence="2">
    <name type="scientific">uncultured Cytophagales bacterium</name>
    <dbReference type="NCBI Taxonomy" id="158755"/>
    <lineage>
        <taxon>Bacteria</taxon>
        <taxon>Pseudomonadati</taxon>
        <taxon>Bacteroidota</taxon>
        <taxon>Sphingobacteriia</taxon>
        <taxon>Sphingobacteriales</taxon>
        <taxon>environmental samples</taxon>
    </lineage>
</organism>
<protein>
    <submittedName>
        <fullName evidence="2">Uncharacterized protein</fullName>
    </submittedName>
</protein>